<proteinExistence type="predicted"/>
<gene>
    <name evidence="1" type="ORF">J2S55_008431</name>
</gene>
<protein>
    <submittedName>
        <fullName evidence="1">Uncharacterized protein</fullName>
    </submittedName>
</protein>
<dbReference type="EMBL" id="JAUSRB010000002">
    <property type="protein sequence ID" value="MDP9869165.1"/>
    <property type="molecule type" value="Genomic_DNA"/>
</dbReference>
<evidence type="ECO:0000313" key="2">
    <source>
        <dbReference type="Proteomes" id="UP001230426"/>
    </source>
</evidence>
<sequence length="29" mass="3287">MTSVAPHDAAGLRTYLLDRFKGKLRPRSE</sequence>
<evidence type="ECO:0000313" key="1">
    <source>
        <dbReference type="EMBL" id="MDP9869165.1"/>
    </source>
</evidence>
<reference evidence="1 2" key="1">
    <citation type="submission" date="2023-07" db="EMBL/GenBank/DDBJ databases">
        <title>Sequencing the genomes of 1000 actinobacteria strains.</title>
        <authorList>
            <person name="Klenk H.-P."/>
        </authorList>
    </citation>
    <scope>NUCLEOTIDE SEQUENCE [LARGE SCALE GENOMIC DNA]</scope>
    <source>
        <strain evidence="1 2">DSM 44109</strain>
    </source>
</reference>
<dbReference type="Proteomes" id="UP001230426">
    <property type="component" value="Unassembled WGS sequence"/>
</dbReference>
<organism evidence="1 2">
    <name type="scientific">Streptosporangium brasiliense</name>
    <dbReference type="NCBI Taxonomy" id="47480"/>
    <lineage>
        <taxon>Bacteria</taxon>
        <taxon>Bacillati</taxon>
        <taxon>Actinomycetota</taxon>
        <taxon>Actinomycetes</taxon>
        <taxon>Streptosporangiales</taxon>
        <taxon>Streptosporangiaceae</taxon>
        <taxon>Streptosporangium</taxon>
    </lineage>
</organism>
<comment type="caution">
    <text evidence="1">The sequence shown here is derived from an EMBL/GenBank/DDBJ whole genome shotgun (WGS) entry which is preliminary data.</text>
</comment>
<keyword evidence="2" id="KW-1185">Reference proteome</keyword>
<name>A0ABT9RLJ4_9ACTN</name>
<accession>A0ABT9RLJ4</accession>